<organism evidence="2">
    <name type="scientific">freshwater metagenome</name>
    <dbReference type="NCBI Taxonomy" id="449393"/>
    <lineage>
        <taxon>unclassified sequences</taxon>
        <taxon>metagenomes</taxon>
        <taxon>ecological metagenomes</taxon>
    </lineage>
</organism>
<evidence type="ECO:0000313" key="1">
    <source>
        <dbReference type="EMBL" id="CAB4621630.1"/>
    </source>
</evidence>
<dbReference type="EMBL" id="CAEZVJ010000005">
    <property type="protein sequence ID" value="CAB4621630.1"/>
    <property type="molecule type" value="Genomic_DNA"/>
</dbReference>
<sequence>MIEVVTLDDGTVLLDAHDATDFDEVKLAQRALAEYRIDGFETVHVAGLVAGDDASDNLDALGRINVRLNIHHLIVVGENAHGMHRAAEHEGSWDGESIPVSDVSRAYDEITSFRGPRVAILVTGGVDVSLGDVVERLKGDRP</sequence>
<dbReference type="GO" id="GO:0016881">
    <property type="term" value="F:acid-amino acid ligase activity"/>
    <property type="evidence" value="ECO:0007669"/>
    <property type="project" value="InterPro"/>
</dbReference>
<dbReference type="EMBL" id="CAFBLO010000002">
    <property type="protein sequence ID" value="CAB4857323.1"/>
    <property type="molecule type" value="Genomic_DNA"/>
</dbReference>
<dbReference type="InterPro" id="IPR036615">
    <property type="entry name" value="Mur_ligase_C_dom_sf"/>
</dbReference>
<accession>A0A6J7CQN1</accession>
<evidence type="ECO:0000313" key="2">
    <source>
        <dbReference type="EMBL" id="CAB4857323.1"/>
    </source>
</evidence>
<gene>
    <name evidence="1" type="ORF">UFOPK1961_00101</name>
    <name evidence="2" type="ORF">UFOPK3364_00048</name>
</gene>
<dbReference type="Gene3D" id="3.90.190.20">
    <property type="entry name" value="Mur ligase, C-terminal domain"/>
    <property type="match status" value="1"/>
</dbReference>
<dbReference type="SUPFAM" id="SSF53244">
    <property type="entry name" value="MurD-like peptide ligases, peptide-binding domain"/>
    <property type="match status" value="1"/>
</dbReference>
<dbReference type="AlphaFoldDB" id="A0A6J7CQN1"/>
<reference evidence="2" key="1">
    <citation type="submission" date="2020-05" db="EMBL/GenBank/DDBJ databases">
        <authorList>
            <person name="Chiriac C."/>
            <person name="Salcher M."/>
            <person name="Ghai R."/>
            <person name="Kavagutti S V."/>
        </authorList>
    </citation>
    <scope>NUCLEOTIDE SEQUENCE</scope>
</reference>
<proteinExistence type="predicted"/>
<protein>
    <submittedName>
        <fullName evidence="2">Unannotated protein</fullName>
    </submittedName>
</protein>
<name>A0A6J7CQN1_9ZZZZ</name>